<dbReference type="Gene3D" id="3.30.1460.10">
    <property type="match status" value="1"/>
</dbReference>
<sequence>MTHPYQNLLTDLAQHIGVDPPSLLAEQELRIDALSIFVQQSGEEEAPDVLLCTVLGELPQPRFAQVARTLLQANHLWVGTGGGTLGLSPEGDTVTWCLRLPLQKLDAQMLAVLLADFAKLGLAWREYLEADEGAAPEAPMQMPSMMFAMRV</sequence>
<evidence type="ECO:0000313" key="1">
    <source>
        <dbReference type="EMBL" id="UYG50932.1"/>
    </source>
</evidence>
<dbReference type="Pfam" id="PF05932">
    <property type="entry name" value="CesT"/>
    <property type="match status" value="1"/>
</dbReference>
<protein>
    <submittedName>
        <fullName evidence="1">CesT family type III secretion system chaperone</fullName>
    </submittedName>
</protein>
<accession>A0ABY6G963</accession>
<organism evidence="1 2">
    <name type="scientific">Comamonas endophytica</name>
    <dbReference type="NCBI Taxonomy" id="2949090"/>
    <lineage>
        <taxon>Bacteria</taxon>
        <taxon>Pseudomonadati</taxon>
        <taxon>Pseudomonadota</taxon>
        <taxon>Betaproteobacteria</taxon>
        <taxon>Burkholderiales</taxon>
        <taxon>Comamonadaceae</taxon>
        <taxon>Comamonas</taxon>
    </lineage>
</organism>
<dbReference type="SUPFAM" id="SSF69635">
    <property type="entry name" value="Type III secretory system chaperone-like"/>
    <property type="match status" value="1"/>
</dbReference>
<dbReference type="Proteomes" id="UP001162800">
    <property type="component" value="Chromosome"/>
</dbReference>
<gene>
    <name evidence="1" type="ORF">M9799_12645</name>
</gene>
<dbReference type="EMBL" id="CP106881">
    <property type="protein sequence ID" value="UYG50932.1"/>
    <property type="molecule type" value="Genomic_DNA"/>
</dbReference>
<dbReference type="InterPro" id="IPR010261">
    <property type="entry name" value="Tir_chaperone"/>
</dbReference>
<evidence type="ECO:0000313" key="2">
    <source>
        <dbReference type="Proteomes" id="UP001162800"/>
    </source>
</evidence>
<reference evidence="1" key="1">
    <citation type="submission" date="2022-09" db="EMBL/GenBank/DDBJ databases">
        <title>The complete genome of Acidovorax sp. 5MLIR.</title>
        <authorList>
            <person name="Liu L."/>
            <person name="Yue J."/>
            <person name="Yang F."/>
            <person name="Yuan J."/>
            <person name="Li L."/>
        </authorList>
    </citation>
    <scope>NUCLEOTIDE SEQUENCE</scope>
    <source>
        <strain evidence="1">5MLIR</strain>
    </source>
</reference>
<dbReference type="RefSeq" id="WP_231042028.1">
    <property type="nucleotide sequence ID" value="NZ_CP106881.1"/>
</dbReference>
<name>A0ABY6G963_9BURK</name>
<proteinExistence type="predicted"/>
<keyword evidence="2" id="KW-1185">Reference proteome</keyword>